<evidence type="ECO:0000313" key="2">
    <source>
        <dbReference type="Proteomes" id="UP000790377"/>
    </source>
</evidence>
<gene>
    <name evidence="1" type="ORF">BJ138DRAFT_1069886</name>
</gene>
<dbReference type="Proteomes" id="UP000790377">
    <property type="component" value="Unassembled WGS sequence"/>
</dbReference>
<protein>
    <submittedName>
        <fullName evidence="1">1-pyrroline-5-carboxylate dehydrogenase</fullName>
    </submittedName>
</protein>
<reference evidence="1" key="1">
    <citation type="journal article" date="2021" name="New Phytol.">
        <title>Evolutionary innovations through gain and loss of genes in the ectomycorrhizal Boletales.</title>
        <authorList>
            <person name="Wu G."/>
            <person name="Miyauchi S."/>
            <person name="Morin E."/>
            <person name="Kuo A."/>
            <person name="Drula E."/>
            <person name="Varga T."/>
            <person name="Kohler A."/>
            <person name="Feng B."/>
            <person name="Cao Y."/>
            <person name="Lipzen A."/>
            <person name="Daum C."/>
            <person name="Hundley H."/>
            <person name="Pangilinan J."/>
            <person name="Johnson J."/>
            <person name="Barry K."/>
            <person name="LaButti K."/>
            <person name="Ng V."/>
            <person name="Ahrendt S."/>
            <person name="Min B."/>
            <person name="Choi I.G."/>
            <person name="Park H."/>
            <person name="Plett J.M."/>
            <person name="Magnuson J."/>
            <person name="Spatafora J.W."/>
            <person name="Nagy L.G."/>
            <person name="Henrissat B."/>
            <person name="Grigoriev I.V."/>
            <person name="Yang Z.L."/>
            <person name="Xu J."/>
            <person name="Martin F.M."/>
        </authorList>
    </citation>
    <scope>NUCLEOTIDE SEQUENCE</scope>
    <source>
        <strain evidence="1">ATCC 28755</strain>
    </source>
</reference>
<sequence>MSSTFTYQFDTATYKGFSTLNTGLFIDGEFVDPVEKGTIDVVNPANGKFITQISAGTHLDIEIAVQAAKKAYKEHWGLKVSGDERAKLLHKLADLVEANADELGALEALNNGKTYHFARNIDVTACTKILRYYAGWADKIHGKTIQTKDDKLAYTRHEPIGVVGAIIPWNFPLVMLVCKIAPALATGNTIVLKPSELTPLSALRFCPLINEAGFPPGVVNVVNGFGHTVGQAIAENMTIGQVTFTGSTATGRKIMEAAAKSNLKPVSLELGGKSPSIFFDDVDVDQAVKWAALGVLQVTVHDSYCAYTDRLGSYNHGQVCFAGSRIYVHEKIYDEFINKFAEHARSLKLGDPFEPTTYQGPQVSQGQYDCIMGYIESGKQEGATLCTGGDRFGDEGYFINPTIFTDCKPHMKIVKEEIFGPVATVMKFSTEEEVIELANDTSYGLAGSVFTPNIDRALRVAHQLEAGTAWVNCLNTSEMGMPFGGFKQSGIGRELGEYALEHYTNVKAVHVNLGMRL</sequence>
<dbReference type="EMBL" id="MU267879">
    <property type="protein sequence ID" value="KAH7907708.1"/>
    <property type="molecule type" value="Genomic_DNA"/>
</dbReference>
<proteinExistence type="predicted"/>
<organism evidence="1 2">
    <name type="scientific">Hygrophoropsis aurantiaca</name>
    <dbReference type="NCBI Taxonomy" id="72124"/>
    <lineage>
        <taxon>Eukaryota</taxon>
        <taxon>Fungi</taxon>
        <taxon>Dikarya</taxon>
        <taxon>Basidiomycota</taxon>
        <taxon>Agaricomycotina</taxon>
        <taxon>Agaricomycetes</taxon>
        <taxon>Agaricomycetidae</taxon>
        <taxon>Boletales</taxon>
        <taxon>Coniophorineae</taxon>
        <taxon>Hygrophoropsidaceae</taxon>
        <taxon>Hygrophoropsis</taxon>
    </lineage>
</organism>
<evidence type="ECO:0000313" key="1">
    <source>
        <dbReference type="EMBL" id="KAH7907708.1"/>
    </source>
</evidence>
<keyword evidence="2" id="KW-1185">Reference proteome</keyword>
<accession>A0ACB8A4X5</accession>
<comment type="caution">
    <text evidence="1">The sequence shown here is derived from an EMBL/GenBank/DDBJ whole genome shotgun (WGS) entry which is preliminary data.</text>
</comment>
<name>A0ACB8A4X5_9AGAM</name>